<keyword evidence="3" id="KW-1185">Reference proteome</keyword>
<feature type="compositionally biased region" description="Acidic residues" evidence="1">
    <location>
        <begin position="109"/>
        <end position="119"/>
    </location>
</feature>
<evidence type="ECO:0000313" key="3">
    <source>
        <dbReference type="Proteomes" id="UP000237271"/>
    </source>
</evidence>
<feature type="region of interest" description="Disordered" evidence="1">
    <location>
        <begin position="103"/>
        <end position="136"/>
    </location>
</feature>
<accession>A0A2P4YSN1</accession>
<name>A0A2P4YSN1_9STRA</name>
<proteinExistence type="predicted"/>
<dbReference type="Proteomes" id="UP000237271">
    <property type="component" value="Unassembled WGS sequence"/>
</dbReference>
<reference evidence="2 3" key="1">
    <citation type="journal article" date="2017" name="Genome Biol. Evol.">
        <title>Phytophthora megakarya and P. palmivora, closely related causal agents of cacao black pod rot, underwent increases in genome sizes and gene numbers by different mechanisms.</title>
        <authorList>
            <person name="Ali S.S."/>
            <person name="Shao J."/>
            <person name="Lary D.J."/>
            <person name="Kronmiller B."/>
            <person name="Shen D."/>
            <person name="Strem M.D."/>
            <person name="Amoako-Attah I."/>
            <person name="Akrofi A.Y."/>
            <person name="Begoude B.A."/>
            <person name="Ten Hoopen G.M."/>
            <person name="Coulibaly K."/>
            <person name="Kebe B.I."/>
            <person name="Melnick R.L."/>
            <person name="Guiltinan M.J."/>
            <person name="Tyler B.M."/>
            <person name="Meinhardt L.W."/>
            <person name="Bailey B.A."/>
        </authorList>
    </citation>
    <scope>NUCLEOTIDE SEQUENCE [LARGE SCALE GENOMIC DNA]</scope>
    <source>
        <strain evidence="3">sbr112.9</strain>
    </source>
</reference>
<feature type="region of interest" description="Disordered" evidence="1">
    <location>
        <begin position="1"/>
        <end position="56"/>
    </location>
</feature>
<protein>
    <submittedName>
        <fullName evidence="2">Structural maintenance of chromosome protein</fullName>
    </submittedName>
</protein>
<comment type="caution">
    <text evidence="2">The sequence shown here is derived from an EMBL/GenBank/DDBJ whole genome shotgun (WGS) entry which is preliminary data.</text>
</comment>
<sequence>MASPTLQDLAKNELETPEVSDQQQNEEDENNEKGDNEDFSSVKQQQFEDDIEGLSGVDQTDSVLQFNASLPTIETIVKEFDQEYVSVKESLMKYEQKRFESPELVEGNNDVDDEDEEGDGVINHCETSGKEDPVGLEELPQQIPENGSLEENDTLEVFDNGEGNQEQNGTPCDVVSKIVSLLSCFAHLSVFVRFSRSLHE</sequence>
<evidence type="ECO:0000313" key="2">
    <source>
        <dbReference type="EMBL" id="POM80825.1"/>
    </source>
</evidence>
<dbReference type="EMBL" id="NCKW01000271">
    <property type="protein sequence ID" value="POM80825.1"/>
    <property type="molecule type" value="Genomic_DNA"/>
</dbReference>
<evidence type="ECO:0000256" key="1">
    <source>
        <dbReference type="SAM" id="MobiDB-lite"/>
    </source>
</evidence>
<gene>
    <name evidence="2" type="ORF">PHPALM_1289</name>
</gene>
<organism evidence="2 3">
    <name type="scientific">Phytophthora palmivora</name>
    <dbReference type="NCBI Taxonomy" id="4796"/>
    <lineage>
        <taxon>Eukaryota</taxon>
        <taxon>Sar</taxon>
        <taxon>Stramenopiles</taxon>
        <taxon>Oomycota</taxon>
        <taxon>Peronosporomycetes</taxon>
        <taxon>Peronosporales</taxon>
        <taxon>Peronosporaceae</taxon>
        <taxon>Phytophthora</taxon>
    </lineage>
</organism>
<dbReference type="AlphaFoldDB" id="A0A2P4YSN1"/>